<dbReference type="SMART" id="SM00028">
    <property type="entry name" value="TPR"/>
    <property type="match status" value="4"/>
</dbReference>
<organism evidence="2 3">
    <name type="scientific">Apiotrichum porosum</name>
    <dbReference type="NCBI Taxonomy" id="105984"/>
    <lineage>
        <taxon>Eukaryota</taxon>
        <taxon>Fungi</taxon>
        <taxon>Dikarya</taxon>
        <taxon>Basidiomycota</taxon>
        <taxon>Agaricomycotina</taxon>
        <taxon>Tremellomycetes</taxon>
        <taxon>Trichosporonales</taxon>
        <taxon>Trichosporonaceae</taxon>
        <taxon>Apiotrichum</taxon>
    </lineage>
</organism>
<dbReference type="RefSeq" id="XP_028479062.1">
    <property type="nucleotide sequence ID" value="XM_028620090.1"/>
</dbReference>
<dbReference type="Proteomes" id="UP000279236">
    <property type="component" value="Unassembled WGS sequence"/>
</dbReference>
<dbReference type="GeneID" id="39589058"/>
<dbReference type="SUPFAM" id="SSF48452">
    <property type="entry name" value="TPR-like"/>
    <property type="match status" value="2"/>
</dbReference>
<dbReference type="GO" id="GO:0101031">
    <property type="term" value="C:protein folding chaperone complex"/>
    <property type="evidence" value="ECO:0007669"/>
    <property type="project" value="TreeGrafter"/>
</dbReference>
<evidence type="ECO:0000256" key="1">
    <source>
        <dbReference type="ARBA" id="ARBA00022803"/>
    </source>
</evidence>
<dbReference type="Pfam" id="PF13181">
    <property type="entry name" value="TPR_8"/>
    <property type="match status" value="1"/>
</dbReference>
<dbReference type="AlphaFoldDB" id="A0A427Y5B7"/>
<dbReference type="PANTHER" id="PTHR46423:SF1">
    <property type="entry name" value="RNA POLYMERASE II-ASSOCIATED PROTEIN 3"/>
    <property type="match status" value="1"/>
</dbReference>
<dbReference type="Gene3D" id="1.25.40.10">
    <property type="entry name" value="Tetratricopeptide repeat domain"/>
    <property type="match status" value="2"/>
</dbReference>
<dbReference type="PANTHER" id="PTHR46423">
    <property type="entry name" value="RNA POLYMERASE II-ASSOCIATED PROTEIN 3"/>
    <property type="match status" value="1"/>
</dbReference>
<dbReference type="STRING" id="105984.A0A427Y5B7"/>
<protein>
    <submittedName>
        <fullName evidence="2">Uncharacterized protein</fullName>
    </submittedName>
</protein>
<dbReference type="OrthoDB" id="420195at2759"/>
<name>A0A427Y5B7_9TREE</name>
<keyword evidence="1" id="KW-0802">TPR repeat</keyword>
<comment type="caution">
    <text evidence="2">The sequence shown here is derived from an EMBL/GenBank/DDBJ whole genome shotgun (WGS) entry which is preliminary data.</text>
</comment>
<proteinExistence type="predicted"/>
<gene>
    <name evidence="2" type="ORF">EHS24_004515</name>
</gene>
<dbReference type="InterPro" id="IPR011990">
    <property type="entry name" value="TPR-like_helical_dom_sf"/>
</dbReference>
<accession>A0A427Y5B7</accession>
<keyword evidence="3" id="KW-1185">Reference proteome</keyword>
<dbReference type="EMBL" id="RSCE01000002">
    <property type="protein sequence ID" value="RSH86277.1"/>
    <property type="molecule type" value="Genomic_DNA"/>
</dbReference>
<reference evidence="2 3" key="1">
    <citation type="submission" date="2018-11" db="EMBL/GenBank/DDBJ databases">
        <title>Genome sequence of Apiotrichum porosum DSM 27194.</title>
        <authorList>
            <person name="Aliyu H."/>
            <person name="Gorte O."/>
            <person name="Ochsenreither K."/>
        </authorList>
    </citation>
    <scope>NUCLEOTIDE SEQUENCE [LARGE SCALE GENOMIC DNA]</scope>
    <source>
        <strain evidence="2 3">DSM 27194</strain>
    </source>
</reference>
<dbReference type="InterPro" id="IPR051966">
    <property type="entry name" value="RPAP3"/>
</dbReference>
<dbReference type="InterPro" id="IPR019734">
    <property type="entry name" value="TPR_rpt"/>
</dbReference>
<evidence type="ECO:0000313" key="2">
    <source>
        <dbReference type="EMBL" id="RSH86277.1"/>
    </source>
</evidence>
<evidence type="ECO:0000313" key="3">
    <source>
        <dbReference type="Proteomes" id="UP000279236"/>
    </source>
</evidence>
<sequence>MANLKLQRWEEAELDASNAAQLETTYKAFYRRAQARLKLGHPEAAERDVKRVLDMAPKSEESTPSSSPYFKVTIDYLSYPHIFEDALVKLVSVAEVIRTRVDHDGLYHSANLDLTDCRPRKVVVFPATHKHYHTHQEPISQVVKLPTTTTRLVFPLGLYREIDATTAGVMSAPIYPVQLRNFDVTSTPTVSNPQCDLVIHVDLHYIPERKDKDSSAGARESGNDAFAAGDWKEAIRWYTVSIKAKPNDHRPWSNRAQTNLQLERWEDAEFDASTAAQIALIEGEAPDKSYYRRTQARFKLGHLEAAKRDMNRLLKSNPTQQQAVRKLAEIEEAIRLRPADSSPATEAASTKYVLDHTSYPHVLKCIILHAAPQVLLALRATCRTLRDLIASPATHVEISADSNVYNHEDMSQIFKFTKIFKTTITQSTPPGSTHTSYEGWQDPATSILARQERTMFELCCLNARVVDLRGHVPQALHRLFPNHEVVRIRTDKNGDYPHQQDLSLMTSGSKKVVIFPGIARPETDGGGAEVRIDLPKTVNRIVYLLDVFTPNASTPEFLPVEVLPSPEQFSRLGFGRHTFDTVLNMDPSAPIHRQRDVVLICPTVASTPEVKRHIDLATLLLWKNIVGITITGLGLGSERIKIVNLEGAVPFFIHAARYNPGILPRFPGRVSRPEPFKDNHFGPQERMFVLQAFQRFIKDKVFELYPTLAERMNSLLHTRPYAPLTQESLNKIDFLTEEEYRGALKAGEWEEETVEVMPGFM</sequence>